<protein>
    <recommendedName>
        <fullName evidence="6">Bul1 N-terminal domain-containing protein</fullName>
    </recommendedName>
</protein>
<dbReference type="Pfam" id="PF04426">
    <property type="entry name" value="Bul1_C"/>
    <property type="match status" value="2"/>
</dbReference>
<feature type="domain" description="Bul1 C-terminal" evidence="3">
    <location>
        <begin position="565"/>
        <end position="702"/>
    </location>
</feature>
<proteinExistence type="predicted"/>
<feature type="domain" description="Bul1 N-terminal" evidence="2">
    <location>
        <begin position="16"/>
        <end position="402"/>
    </location>
</feature>
<keyword evidence="5" id="KW-1185">Reference proteome</keyword>
<evidence type="ECO:0000256" key="1">
    <source>
        <dbReference type="SAM" id="MobiDB-lite"/>
    </source>
</evidence>
<dbReference type="PANTHER" id="PTHR31904">
    <property type="entry name" value="BYPASS OF STOP CODON PROTEIN 5-RELATED"/>
    <property type="match status" value="1"/>
</dbReference>
<evidence type="ECO:0000259" key="3">
    <source>
        <dbReference type="Pfam" id="PF04426"/>
    </source>
</evidence>
<dbReference type="PANTHER" id="PTHR31904:SF1">
    <property type="entry name" value="BYPASS OF STOP CODON PROTEIN 5-RELATED"/>
    <property type="match status" value="1"/>
</dbReference>
<feature type="domain" description="Bul1 C-terminal" evidence="3">
    <location>
        <begin position="707"/>
        <end position="781"/>
    </location>
</feature>
<dbReference type="InterPro" id="IPR039634">
    <property type="entry name" value="Bul1-like"/>
</dbReference>
<name>A0A376B2N2_9ASCO</name>
<evidence type="ECO:0000313" key="4">
    <source>
        <dbReference type="EMBL" id="SSD58938.1"/>
    </source>
</evidence>
<dbReference type="InterPro" id="IPR022794">
    <property type="entry name" value="Bul1_C"/>
</dbReference>
<evidence type="ECO:0008006" key="6">
    <source>
        <dbReference type="Google" id="ProtNLM"/>
    </source>
</evidence>
<gene>
    <name evidence="4" type="ORF">SCODWIG_00699</name>
</gene>
<dbReference type="Proteomes" id="UP000262825">
    <property type="component" value="Unassembled WGS sequence"/>
</dbReference>
<dbReference type="InterPro" id="IPR007519">
    <property type="entry name" value="Bul1_N"/>
</dbReference>
<accession>A0A376B2N2</accession>
<organism evidence="4 5">
    <name type="scientific">Saccharomycodes ludwigii</name>
    <dbReference type="NCBI Taxonomy" id="36035"/>
    <lineage>
        <taxon>Eukaryota</taxon>
        <taxon>Fungi</taxon>
        <taxon>Dikarya</taxon>
        <taxon>Ascomycota</taxon>
        <taxon>Saccharomycotina</taxon>
        <taxon>Saccharomycetes</taxon>
        <taxon>Saccharomycodales</taxon>
        <taxon>Saccharomycodaceae</taxon>
        <taxon>Saccharomycodes</taxon>
    </lineage>
</organism>
<dbReference type="AlphaFoldDB" id="A0A376B2N2"/>
<sequence>MTKMQTKPDIIIDKTSDTSDNEENQDDTNTVMVDILPSYQLYDQLHGHIPSRRSSDTHLYSLPSYCESTASSLFSGNAHHYNNNIANSNTNTTTRTTTVNGENTRSAIMEEMELNIGKIYSLPQISAPVDIKIYITKLPQKSNVDNANCDSTPCSTLEQESLFKIYTSNEIVSGYVIVENKSNTPLNFEMFYLTLEGYASVLDRGNAKRSIKRFLRMVDMSASWSETNIILASGYKYKCHALESDGSILGLNNNRCLEPGVKYKKYFIFKFPEKLLHDCCKHEINSHLQLPSSFGLDHYIWNSKKYAGLEINPMFGVGHLGYKGSPLLTMDLAPSSTSIHYSVDARLVGLNTITTANNGNDQLCLYKIVNYQLRYIPSSPDVNNTCDCGSTDFEYKVSSLNNGFHKLDILFNMINNSKEFTMDDIIYDDNEHGTHFNGVNASNNNNNNNNNKAKKGSTKLSQLYKETSSHNKKSFRKSSLLENSLAYSLNHMSTLISNKFVSNLLFPSSYIQKNKNVIFSGIIIISSEHPEKNFILPAQLPSILRNARSEFDKNKLGKVFQNTSKTPFNIIKTLKINLKCLESNNCDEHQPPKIKSIKLKLVCVNYSSMKIIPISLSALLLLSNEITGAGFEKRCEKILNRIKECNDKFNSNMGKIQSLYKPSSNDQQTISFNDFIPKNLKRDLQNISEGKIDVKVLDNFFQIDNYNTIVRKPWTKQQSRTYNNELEIQFSIKQNLKYNIVPDFQSCLCARFYCIRVEVEFYCTDDNNKSYINIPISFKNI</sequence>
<evidence type="ECO:0000259" key="2">
    <source>
        <dbReference type="Pfam" id="PF04425"/>
    </source>
</evidence>
<dbReference type="Pfam" id="PF04425">
    <property type="entry name" value="Bul1_N"/>
    <property type="match status" value="1"/>
</dbReference>
<reference evidence="5" key="1">
    <citation type="submission" date="2018-06" db="EMBL/GenBank/DDBJ databases">
        <authorList>
            <person name="Guldener U."/>
        </authorList>
    </citation>
    <scope>NUCLEOTIDE SEQUENCE [LARGE SCALE GENOMIC DNA]</scope>
    <source>
        <strain evidence="5">UTAD17</strain>
    </source>
</reference>
<dbReference type="EMBL" id="UFAJ01000067">
    <property type="protein sequence ID" value="SSD58938.1"/>
    <property type="molecule type" value="Genomic_DNA"/>
</dbReference>
<dbReference type="VEuPathDB" id="FungiDB:SCODWIG_00699"/>
<evidence type="ECO:0000313" key="5">
    <source>
        <dbReference type="Proteomes" id="UP000262825"/>
    </source>
</evidence>
<feature type="region of interest" description="Disordered" evidence="1">
    <location>
        <begin position="1"/>
        <end position="26"/>
    </location>
</feature>